<dbReference type="RefSeq" id="WP_346188776.1">
    <property type="nucleotide sequence ID" value="NZ_BAABRL010000006.1"/>
</dbReference>
<dbReference type="EMBL" id="BAABRL010000006">
    <property type="protein sequence ID" value="GAA5496046.1"/>
    <property type="molecule type" value="Genomic_DNA"/>
</dbReference>
<dbReference type="Proteomes" id="UP001424741">
    <property type="component" value="Unassembled WGS sequence"/>
</dbReference>
<proteinExistence type="predicted"/>
<sequence>MIPFKDLIHSLFDAASKANNSFAGKGSDGSVKGASALECKGESAFLETYFDQAVNEDGSAKTMENSHGGQSPVYTPKTVMVEYPTHNENEQGDLVADSHAVEVPLIAVTKVRATKIDSLKLSANLEIALNDGELMAAFAGEEKRARNKGASLVHMELNITPDMSSDGMTSIVEGYSKALRTRIPN</sequence>
<evidence type="ECO:0008006" key="3">
    <source>
        <dbReference type="Google" id="ProtNLM"/>
    </source>
</evidence>
<dbReference type="InterPro" id="IPR024510">
    <property type="entry name" value="DUF2589"/>
</dbReference>
<reference evidence="1 2" key="1">
    <citation type="submission" date="2024-02" db="EMBL/GenBank/DDBJ databases">
        <title>Rubritalea halochordaticola NBRC 107102.</title>
        <authorList>
            <person name="Ichikawa N."/>
            <person name="Katano-Makiyama Y."/>
            <person name="Hidaka K."/>
        </authorList>
    </citation>
    <scope>NUCLEOTIDE SEQUENCE [LARGE SCALE GENOMIC DNA]</scope>
    <source>
        <strain evidence="1 2">NBRC 107102</strain>
    </source>
</reference>
<comment type="caution">
    <text evidence="1">The sequence shown here is derived from an EMBL/GenBank/DDBJ whole genome shotgun (WGS) entry which is preliminary data.</text>
</comment>
<organism evidence="1 2">
    <name type="scientific">Rubritalea halochordaticola</name>
    <dbReference type="NCBI Taxonomy" id="714537"/>
    <lineage>
        <taxon>Bacteria</taxon>
        <taxon>Pseudomonadati</taxon>
        <taxon>Verrucomicrobiota</taxon>
        <taxon>Verrucomicrobiia</taxon>
        <taxon>Verrucomicrobiales</taxon>
        <taxon>Rubritaleaceae</taxon>
        <taxon>Rubritalea</taxon>
    </lineage>
</organism>
<gene>
    <name evidence="1" type="ORF">Rhal01_02227</name>
</gene>
<evidence type="ECO:0000313" key="2">
    <source>
        <dbReference type="Proteomes" id="UP001424741"/>
    </source>
</evidence>
<dbReference type="Pfam" id="PF11655">
    <property type="entry name" value="DUF2589"/>
    <property type="match status" value="1"/>
</dbReference>
<keyword evidence="2" id="KW-1185">Reference proteome</keyword>
<protein>
    <recommendedName>
        <fullName evidence="3">DUF2589 domain-containing protein</fullName>
    </recommendedName>
</protein>
<name>A0ABP9V026_9BACT</name>
<evidence type="ECO:0000313" key="1">
    <source>
        <dbReference type="EMBL" id="GAA5496046.1"/>
    </source>
</evidence>
<accession>A0ABP9V026</accession>